<dbReference type="GO" id="GO:0005737">
    <property type="term" value="C:cytoplasm"/>
    <property type="evidence" value="ECO:0007669"/>
    <property type="project" value="UniProtKB-SubCell"/>
</dbReference>
<comment type="similarity">
    <text evidence="2">Belongs to the universal stress protein A family.</text>
</comment>
<gene>
    <name evidence="6" type="primary">uspE</name>
    <name evidence="6" type="ORF">NCTC8284_02043</name>
</gene>
<evidence type="ECO:0000313" key="7">
    <source>
        <dbReference type="Proteomes" id="UP000278733"/>
    </source>
</evidence>
<dbReference type="Pfam" id="PF00582">
    <property type="entry name" value="Usp"/>
    <property type="match status" value="1"/>
</dbReference>
<sequence>MKFKNILVVLNPDNEKQYALARAVRLVKEQESIEKVRITTLLTVYDLSYEMTALLSSDEREEMHKTAIEQHRQAVQFYLDKYADPQIEFESHIVWNSNEAEGIREEVEKNQYDLVVKYTKDEESLTSLIFTPVDWQLLRKCPIPVLMVRDGNWKHQRRILIAVNVSGEQDYQDQFNQELVATGISLAERLNRGNVHLVAAYPVTPINMAIDLPEFNTMGYENSIRGQHLINMKTLRQNSVLMKIIHTCMKVFLKTLSLKWHKN</sequence>
<evidence type="ECO:0000256" key="1">
    <source>
        <dbReference type="ARBA" id="ARBA00004496"/>
    </source>
</evidence>
<evidence type="ECO:0000256" key="2">
    <source>
        <dbReference type="ARBA" id="ARBA00008791"/>
    </source>
</evidence>
<feature type="domain" description="UspA" evidence="5">
    <location>
        <begin position="3"/>
        <end position="149"/>
    </location>
</feature>
<protein>
    <submittedName>
        <fullName evidence="6">Universal stress protein E</fullName>
    </submittedName>
</protein>
<dbReference type="EMBL" id="LR134405">
    <property type="protein sequence ID" value="VEH66862.1"/>
    <property type="molecule type" value="Genomic_DNA"/>
</dbReference>
<keyword evidence="3" id="KW-0963">Cytoplasm</keyword>
<name>A0A448MNW8_9PAST</name>
<comment type="subcellular location">
    <subcellularLocation>
        <location evidence="1">Cytoplasm</location>
    </subcellularLocation>
</comment>
<dbReference type="Gene3D" id="3.40.50.12370">
    <property type="match status" value="1"/>
</dbReference>
<dbReference type="PANTHER" id="PTHR47892">
    <property type="entry name" value="UNIVERSAL STRESS PROTEIN E"/>
    <property type="match status" value="1"/>
</dbReference>
<dbReference type="AlphaFoldDB" id="A0A448MNW8"/>
<dbReference type="PANTHER" id="PTHR47892:SF1">
    <property type="entry name" value="UNIVERSAL STRESS PROTEIN E"/>
    <property type="match status" value="1"/>
</dbReference>
<accession>A0A448MNW8</accession>
<dbReference type="InterPro" id="IPR006016">
    <property type="entry name" value="UspA"/>
</dbReference>
<evidence type="ECO:0000259" key="5">
    <source>
        <dbReference type="Pfam" id="PF00582"/>
    </source>
</evidence>
<organism evidence="6 7">
    <name type="scientific">Rodentibacter pneumotropicus</name>
    <dbReference type="NCBI Taxonomy" id="758"/>
    <lineage>
        <taxon>Bacteria</taxon>
        <taxon>Pseudomonadati</taxon>
        <taxon>Pseudomonadota</taxon>
        <taxon>Gammaproteobacteria</taxon>
        <taxon>Pasteurellales</taxon>
        <taxon>Pasteurellaceae</taxon>
        <taxon>Rodentibacter</taxon>
    </lineage>
</organism>
<dbReference type="KEGG" id="rpne:NCTC8284_02043"/>
<dbReference type="SUPFAM" id="SSF52402">
    <property type="entry name" value="Adenine nucleotide alpha hydrolases-like"/>
    <property type="match status" value="1"/>
</dbReference>
<comment type="function">
    <text evidence="4">Required for resistance to DNA-damaging agents.</text>
</comment>
<evidence type="ECO:0000256" key="4">
    <source>
        <dbReference type="ARBA" id="ARBA00037131"/>
    </source>
</evidence>
<dbReference type="NCBIfam" id="NF008380">
    <property type="entry name" value="PRK11175.1"/>
    <property type="match status" value="1"/>
</dbReference>
<dbReference type="STRING" id="758.GCA_000730685_00844"/>
<proteinExistence type="inferred from homology"/>
<evidence type="ECO:0000313" key="6">
    <source>
        <dbReference type="EMBL" id="VEH66862.1"/>
    </source>
</evidence>
<reference evidence="6 7" key="1">
    <citation type="submission" date="2018-12" db="EMBL/GenBank/DDBJ databases">
        <authorList>
            <consortium name="Pathogen Informatics"/>
        </authorList>
    </citation>
    <scope>NUCLEOTIDE SEQUENCE [LARGE SCALE GENOMIC DNA]</scope>
    <source>
        <strain evidence="6 7">NCTC8284</strain>
    </source>
</reference>
<evidence type="ECO:0000256" key="3">
    <source>
        <dbReference type="ARBA" id="ARBA00022490"/>
    </source>
</evidence>
<dbReference type="Proteomes" id="UP000278733">
    <property type="component" value="Chromosome"/>
</dbReference>